<dbReference type="InterPro" id="IPR012348">
    <property type="entry name" value="RNR-like"/>
</dbReference>
<sequence>MYIQTTSMLAALMVTFSSFAWAEETPPTAPKKAEIVTTAEQKAKAAELAKSYPLTTCVVSHDEVGGTSDTVDALYDGRLIRFCCKGCVKSFNKKPEKYLKELDAAAKPSA</sequence>
<evidence type="ECO:0000313" key="3">
    <source>
        <dbReference type="Proteomes" id="UP000051269"/>
    </source>
</evidence>
<dbReference type="Gene3D" id="1.10.620.20">
    <property type="entry name" value="Ribonucleotide Reductase, subunit A"/>
    <property type="match status" value="1"/>
</dbReference>
<proteinExistence type="predicted"/>
<evidence type="ECO:0000256" key="1">
    <source>
        <dbReference type="SAM" id="SignalP"/>
    </source>
</evidence>
<keyword evidence="1" id="KW-0732">Signal</keyword>
<dbReference type="Proteomes" id="UP000051269">
    <property type="component" value="Unassembled WGS sequence"/>
</dbReference>
<comment type="caution">
    <text evidence="2">The sequence shown here is derived from an EMBL/GenBank/DDBJ whole genome shotgun (WGS) entry which is preliminary data.</text>
</comment>
<accession>A0A0R2RMW4</accession>
<gene>
    <name evidence="2" type="ORF">ABR82_03455</name>
</gene>
<reference evidence="2 3" key="1">
    <citation type="submission" date="2015-10" db="EMBL/GenBank/DDBJ databases">
        <title>Metagenome-Assembled Genomes uncover a global brackish microbiome.</title>
        <authorList>
            <person name="Hugerth L.W."/>
            <person name="Larsson J."/>
            <person name="Alneberg J."/>
            <person name="Lindh M.V."/>
            <person name="Legrand C."/>
            <person name="Pinhassi J."/>
            <person name="Andersson A.F."/>
        </authorList>
    </citation>
    <scope>NUCLEOTIDE SEQUENCE [LARGE SCALE GENOMIC DNA]</scope>
    <source>
        <strain evidence="2">BACL18 MAG-120507-bin52</strain>
    </source>
</reference>
<feature type="chain" id="PRO_5006422864" description="TRASH domain-containing protein" evidence="1">
    <location>
        <begin position="23"/>
        <end position="110"/>
    </location>
</feature>
<feature type="signal peptide" evidence="1">
    <location>
        <begin position="1"/>
        <end position="22"/>
    </location>
</feature>
<protein>
    <recommendedName>
        <fullName evidence="4">TRASH domain-containing protein</fullName>
    </recommendedName>
</protein>
<organism evidence="2 3">
    <name type="scientific">Verrucomicrobia subdivision 6 bacterium BACL9 MAG-120507-bin52</name>
    <dbReference type="NCBI Taxonomy" id="1655590"/>
    <lineage>
        <taxon>Bacteria</taxon>
        <taxon>Pseudomonadati</taxon>
        <taxon>Verrucomicrobiota</taxon>
        <taxon>Verrucomicrobiia</taxon>
        <taxon>Verrucomicrobiales</taxon>
        <taxon>Verrucomicrobia subdivision 6</taxon>
    </lineage>
</organism>
<dbReference type="GO" id="GO:0016491">
    <property type="term" value="F:oxidoreductase activity"/>
    <property type="evidence" value="ECO:0007669"/>
    <property type="project" value="InterPro"/>
</dbReference>
<dbReference type="EMBL" id="LIBO01000235">
    <property type="protein sequence ID" value="KRO61459.1"/>
    <property type="molecule type" value="Genomic_DNA"/>
</dbReference>
<dbReference type="AlphaFoldDB" id="A0A0R2RMW4"/>
<evidence type="ECO:0000313" key="2">
    <source>
        <dbReference type="EMBL" id="KRO61459.1"/>
    </source>
</evidence>
<evidence type="ECO:0008006" key="4">
    <source>
        <dbReference type="Google" id="ProtNLM"/>
    </source>
</evidence>
<name>A0A0R2RMW4_9BACT</name>